<evidence type="ECO:0000313" key="2">
    <source>
        <dbReference type="Proteomes" id="UP001060085"/>
    </source>
</evidence>
<dbReference type="EMBL" id="CM044703">
    <property type="protein sequence ID" value="KAI5673141.1"/>
    <property type="molecule type" value="Genomic_DNA"/>
</dbReference>
<sequence length="310" mass="35229">MFGSVCSEREKLTKVCNQVSKLSAAPIRFEDLFPSIKGLSFLTGRDTVLKGLVKDIDDVLDILIAQRENGTTFDDEDLLGLLLKIKTGEIYNAKLQITNHNIKAIIFELLLPATVTVADVVEWAMVQIIRHPQVLKQVKEELKRVLDGKQEISGSDLEKMEYLHMCVKESTRLHPAAPLLFPREAREEFQIDNYTIPKGSWIMTNYWAIGRDPEIWPNPDQFDPERFRNSNMDLNGNHFELIPFGTGRRRCPGISFGITEAEFLLAALFYHFDWELPGGITPDQIDMTELFDAGCILKNPLTLIPVVPEN</sequence>
<proteinExistence type="predicted"/>
<dbReference type="Proteomes" id="UP001060085">
    <property type="component" value="Linkage Group LG03"/>
</dbReference>
<gene>
    <name evidence="1" type="ORF">M9H77_13505</name>
</gene>
<keyword evidence="2" id="KW-1185">Reference proteome</keyword>
<reference evidence="2" key="1">
    <citation type="journal article" date="2023" name="Nat. Plants">
        <title>Single-cell RNA sequencing provides a high-resolution roadmap for understanding the multicellular compartmentation of specialized metabolism.</title>
        <authorList>
            <person name="Sun S."/>
            <person name="Shen X."/>
            <person name="Li Y."/>
            <person name="Li Y."/>
            <person name="Wang S."/>
            <person name="Li R."/>
            <person name="Zhang H."/>
            <person name="Shen G."/>
            <person name="Guo B."/>
            <person name="Wei J."/>
            <person name="Xu J."/>
            <person name="St-Pierre B."/>
            <person name="Chen S."/>
            <person name="Sun C."/>
        </authorList>
    </citation>
    <scope>NUCLEOTIDE SEQUENCE [LARGE SCALE GENOMIC DNA]</scope>
</reference>
<accession>A0ACC0BKD7</accession>
<protein>
    <submittedName>
        <fullName evidence="1">Uncharacterized protein</fullName>
    </submittedName>
</protein>
<name>A0ACC0BKD7_CATRO</name>
<comment type="caution">
    <text evidence="1">The sequence shown here is derived from an EMBL/GenBank/DDBJ whole genome shotgun (WGS) entry which is preliminary data.</text>
</comment>
<evidence type="ECO:0000313" key="1">
    <source>
        <dbReference type="EMBL" id="KAI5673141.1"/>
    </source>
</evidence>
<organism evidence="1 2">
    <name type="scientific">Catharanthus roseus</name>
    <name type="common">Madagascar periwinkle</name>
    <name type="synonym">Vinca rosea</name>
    <dbReference type="NCBI Taxonomy" id="4058"/>
    <lineage>
        <taxon>Eukaryota</taxon>
        <taxon>Viridiplantae</taxon>
        <taxon>Streptophyta</taxon>
        <taxon>Embryophyta</taxon>
        <taxon>Tracheophyta</taxon>
        <taxon>Spermatophyta</taxon>
        <taxon>Magnoliopsida</taxon>
        <taxon>eudicotyledons</taxon>
        <taxon>Gunneridae</taxon>
        <taxon>Pentapetalae</taxon>
        <taxon>asterids</taxon>
        <taxon>lamiids</taxon>
        <taxon>Gentianales</taxon>
        <taxon>Apocynaceae</taxon>
        <taxon>Rauvolfioideae</taxon>
        <taxon>Vinceae</taxon>
        <taxon>Catharanthinae</taxon>
        <taxon>Catharanthus</taxon>
    </lineage>
</organism>